<dbReference type="GO" id="GO:0042274">
    <property type="term" value="P:ribosomal small subunit biogenesis"/>
    <property type="evidence" value="ECO:0007669"/>
    <property type="project" value="InterPro"/>
</dbReference>
<evidence type="ECO:0008006" key="5">
    <source>
        <dbReference type="Google" id="ProtNLM"/>
    </source>
</evidence>
<dbReference type="EMBL" id="JACGCM010000646">
    <property type="protein sequence ID" value="KAF6169522.1"/>
    <property type="molecule type" value="Genomic_DNA"/>
</dbReference>
<feature type="region of interest" description="Disordered" evidence="2">
    <location>
        <begin position="252"/>
        <end position="271"/>
    </location>
</feature>
<dbReference type="PANTHER" id="PTHR21531">
    <property type="entry name" value="LOW-TEMPERATURE VIABILITY PROTEIN LTV1-RELATED"/>
    <property type="match status" value="1"/>
</dbReference>
<feature type="compositionally biased region" description="Basic and acidic residues" evidence="2">
    <location>
        <begin position="255"/>
        <end position="271"/>
    </location>
</feature>
<comment type="similarity">
    <text evidence="1">Belongs to the LTV1 family.</text>
</comment>
<dbReference type="OrthoDB" id="5852896at2759"/>
<organism evidence="3 4">
    <name type="scientific">Kingdonia uniflora</name>
    <dbReference type="NCBI Taxonomy" id="39325"/>
    <lineage>
        <taxon>Eukaryota</taxon>
        <taxon>Viridiplantae</taxon>
        <taxon>Streptophyta</taxon>
        <taxon>Embryophyta</taxon>
        <taxon>Tracheophyta</taxon>
        <taxon>Spermatophyta</taxon>
        <taxon>Magnoliopsida</taxon>
        <taxon>Ranunculales</taxon>
        <taxon>Circaeasteraceae</taxon>
        <taxon>Kingdonia</taxon>
    </lineage>
</organism>
<dbReference type="InterPro" id="IPR007307">
    <property type="entry name" value="Ltv1"/>
</dbReference>
<evidence type="ECO:0000313" key="4">
    <source>
        <dbReference type="Proteomes" id="UP000541444"/>
    </source>
</evidence>
<dbReference type="GO" id="GO:0030688">
    <property type="term" value="C:preribosome, small subunit precursor"/>
    <property type="evidence" value="ECO:0007669"/>
    <property type="project" value="TreeGrafter"/>
</dbReference>
<feature type="region of interest" description="Disordered" evidence="2">
    <location>
        <begin position="47"/>
        <end position="71"/>
    </location>
</feature>
<comment type="caution">
    <text evidence="3">The sequence shown here is derived from an EMBL/GenBank/DDBJ whole genome shotgun (WGS) entry which is preliminary data.</text>
</comment>
<keyword evidence="4" id="KW-1185">Reference proteome</keyword>
<gene>
    <name evidence="3" type="ORF">GIB67_014385</name>
</gene>
<sequence>MGKNKFINKKSSATFHLMARDSSDPSYDEGPNGDRVFIRVDNNMYTVPEFGEGDNDPDSIFADASEDEDEYGDETIKREVQPSGICSTFGLPDKIRREILELGLPDDGYNYLSHMREIKNTGGGSAYYENTKSKVEVLPHDVKAYDASRVRISGVFDDSNAEEDYIYNVASKTIGVRTERAVDPEIAALLNDSDSRFGSDVEDLDEDFVVQANLLEEGEYVNEDTDTTLVDKLEVIKKQHVVSDDFYPQDDEVDFIGRDDSRDQQPRVRRPLDDEFDMLTLQDYDTDSGGDYSDIDGPIIADNEALADKLNYALKNHKINDLEHNDQYKVPADFLRGNEGENDEELIELAAEVNRRCAEYAKVYNTESQDDKEVVIFEESSDESEKWDCETILTTFSNLDNHPGKIEAPYNPRKKKLSETVSAVSSAGNHVITLRGKEQIPMDFLPQSRKVVSEKMKKEPSQQRKRPNGEESKEEKKERKAAVKQEKREARVLKKEYKGVYRCEGQRAQKVAANSGPSSIHLM</sequence>
<evidence type="ECO:0000256" key="1">
    <source>
        <dbReference type="ARBA" id="ARBA00009078"/>
    </source>
</evidence>
<evidence type="ECO:0000256" key="2">
    <source>
        <dbReference type="SAM" id="MobiDB-lite"/>
    </source>
</evidence>
<dbReference type="PANTHER" id="PTHR21531:SF0">
    <property type="entry name" value="PROTEIN LTV1 HOMOLOG"/>
    <property type="match status" value="1"/>
</dbReference>
<dbReference type="GO" id="GO:0000056">
    <property type="term" value="P:ribosomal small subunit export from nucleus"/>
    <property type="evidence" value="ECO:0007669"/>
    <property type="project" value="TreeGrafter"/>
</dbReference>
<feature type="region of interest" description="Disordered" evidence="2">
    <location>
        <begin position="504"/>
        <end position="523"/>
    </location>
</feature>
<proteinExistence type="inferred from homology"/>
<evidence type="ECO:0000313" key="3">
    <source>
        <dbReference type="EMBL" id="KAF6169522.1"/>
    </source>
</evidence>
<name>A0A7J7NRD3_9MAGN</name>
<protein>
    <recommendedName>
        <fullName evidence="5">Low temperature viability protein</fullName>
    </recommendedName>
</protein>
<dbReference type="Proteomes" id="UP000541444">
    <property type="component" value="Unassembled WGS sequence"/>
</dbReference>
<dbReference type="GO" id="GO:0005829">
    <property type="term" value="C:cytosol"/>
    <property type="evidence" value="ECO:0007669"/>
    <property type="project" value="TreeGrafter"/>
</dbReference>
<dbReference type="GO" id="GO:0005634">
    <property type="term" value="C:nucleus"/>
    <property type="evidence" value="ECO:0007669"/>
    <property type="project" value="TreeGrafter"/>
</dbReference>
<reference evidence="3 4" key="1">
    <citation type="journal article" date="2020" name="IScience">
        <title>Genome Sequencing of the Endangered Kingdonia uniflora (Circaeasteraceae, Ranunculales) Reveals Potential Mechanisms of Evolutionary Specialization.</title>
        <authorList>
            <person name="Sun Y."/>
            <person name="Deng T."/>
            <person name="Zhang A."/>
            <person name="Moore M.J."/>
            <person name="Landis J.B."/>
            <person name="Lin N."/>
            <person name="Zhang H."/>
            <person name="Zhang X."/>
            <person name="Huang J."/>
            <person name="Zhang X."/>
            <person name="Sun H."/>
            <person name="Wang H."/>
        </authorList>
    </citation>
    <scope>NUCLEOTIDE SEQUENCE [LARGE SCALE GENOMIC DNA]</scope>
    <source>
        <strain evidence="3">TB1705</strain>
        <tissue evidence="3">Leaf</tissue>
    </source>
</reference>
<accession>A0A7J7NRD3</accession>
<dbReference type="AlphaFoldDB" id="A0A7J7NRD3"/>
<feature type="region of interest" description="Disordered" evidence="2">
    <location>
        <begin position="451"/>
        <end position="499"/>
    </location>
</feature>